<sequence length="246" mass="25755">MADAENGTRYKDLLCLLRQFAQCCAWAAIALDAEADAVAFSTAVRLRGEAEAAWQAAGQARAAAEAAAHQFSLHDELPLNVAAVYGAVLDLPATDAHLANALVRFEAMIELGGGGASPDNAGLAGPMLAPHGGATPAAAAAFARAFVARSQDPPTPEELASLHAEAVVVLHHEEQPADASAEQHAEALRLAALAVELTRARRERDNRRPAPVPPPQSTGLGMLDVAHRESLSQHRPERGVAESQEQ</sequence>
<evidence type="ECO:0000313" key="3">
    <source>
        <dbReference type="Proteomes" id="UP000509418"/>
    </source>
</evidence>
<accession>A0A7H8T5N7</accession>
<name>A0A7H8T5N7_STRCX</name>
<dbReference type="RefSeq" id="WP_176575576.1">
    <property type="nucleotide sequence ID" value="NZ_CBDRGH010000053.1"/>
</dbReference>
<evidence type="ECO:0000313" key="2">
    <source>
        <dbReference type="EMBL" id="QKZ18829.1"/>
    </source>
</evidence>
<dbReference type="Proteomes" id="UP000509418">
    <property type="component" value="Chromosome"/>
</dbReference>
<evidence type="ECO:0000256" key="1">
    <source>
        <dbReference type="SAM" id="MobiDB-lite"/>
    </source>
</evidence>
<feature type="region of interest" description="Disordered" evidence="1">
    <location>
        <begin position="199"/>
        <end position="246"/>
    </location>
</feature>
<reference evidence="2 3" key="1">
    <citation type="submission" date="2020-06" db="EMBL/GenBank/DDBJ databases">
        <title>Genome mining for natural products.</title>
        <authorList>
            <person name="Zhang B."/>
            <person name="Shi J."/>
            <person name="Ge H."/>
        </authorList>
    </citation>
    <scope>NUCLEOTIDE SEQUENCE [LARGE SCALE GENOMIC DNA]</scope>
    <source>
        <strain evidence="2 3">NA02069</strain>
    </source>
</reference>
<feature type="compositionally biased region" description="Basic and acidic residues" evidence="1">
    <location>
        <begin position="225"/>
        <end position="240"/>
    </location>
</feature>
<proteinExistence type="predicted"/>
<dbReference type="AlphaFoldDB" id="A0A7H8T5N7"/>
<keyword evidence="3" id="KW-1185">Reference proteome</keyword>
<feature type="compositionally biased region" description="Basic and acidic residues" evidence="1">
    <location>
        <begin position="199"/>
        <end position="208"/>
    </location>
</feature>
<organism evidence="2 3">
    <name type="scientific">Streptomyces chartreusis</name>
    <dbReference type="NCBI Taxonomy" id="1969"/>
    <lineage>
        <taxon>Bacteria</taxon>
        <taxon>Bacillati</taxon>
        <taxon>Actinomycetota</taxon>
        <taxon>Actinomycetes</taxon>
        <taxon>Kitasatosporales</taxon>
        <taxon>Streptomycetaceae</taxon>
        <taxon>Streptomyces</taxon>
    </lineage>
</organism>
<dbReference type="EMBL" id="CP056041">
    <property type="protein sequence ID" value="QKZ18829.1"/>
    <property type="molecule type" value="Genomic_DNA"/>
</dbReference>
<protein>
    <submittedName>
        <fullName evidence="2">Uncharacterized protein</fullName>
    </submittedName>
</protein>
<gene>
    <name evidence="2" type="ORF">HUT05_16540</name>
</gene>